<organism evidence="1 2">
    <name type="scientific">Ascobolus immersus RN42</name>
    <dbReference type="NCBI Taxonomy" id="1160509"/>
    <lineage>
        <taxon>Eukaryota</taxon>
        <taxon>Fungi</taxon>
        <taxon>Dikarya</taxon>
        <taxon>Ascomycota</taxon>
        <taxon>Pezizomycotina</taxon>
        <taxon>Pezizomycetes</taxon>
        <taxon>Pezizales</taxon>
        <taxon>Ascobolaceae</taxon>
        <taxon>Ascobolus</taxon>
    </lineage>
</organism>
<keyword evidence="2" id="KW-1185">Reference proteome</keyword>
<protein>
    <submittedName>
        <fullName evidence="1">Uncharacterized protein</fullName>
    </submittedName>
</protein>
<dbReference type="EMBL" id="ML119699">
    <property type="protein sequence ID" value="RPA79399.1"/>
    <property type="molecule type" value="Genomic_DNA"/>
</dbReference>
<reference evidence="1 2" key="1">
    <citation type="journal article" date="2018" name="Nat. Ecol. Evol.">
        <title>Pezizomycetes genomes reveal the molecular basis of ectomycorrhizal truffle lifestyle.</title>
        <authorList>
            <person name="Murat C."/>
            <person name="Payen T."/>
            <person name="Noel B."/>
            <person name="Kuo A."/>
            <person name="Morin E."/>
            <person name="Chen J."/>
            <person name="Kohler A."/>
            <person name="Krizsan K."/>
            <person name="Balestrini R."/>
            <person name="Da Silva C."/>
            <person name="Montanini B."/>
            <person name="Hainaut M."/>
            <person name="Levati E."/>
            <person name="Barry K.W."/>
            <person name="Belfiori B."/>
            <person name="Cichocki N."/>
            <person name="Clum A."/>
            <person name="Dockter R.B."/>
            <person name="Fauchery L."/>
            <person name="Guy J."/>
            <person name="Iotti M."/>
            <person name="Le Tacon F."/>
            <person name="Lindquist E.A."/>
            <person name="Lipzen A."/>
            <person name="Malagnac F."/>
            <person name="Mello A."/>
            <person name="Molinier V."/>
            <person name="Miyauchi S."/>
            <person name="Poulain J."/>
            <person name="Riccioni C."/>
            <person name="Rubini A."/>
            <person name="Sitrit Y."/>
            <person name="Splivallo R."/>
            <person name="Traeger S."/>
            <person name="Wang M."/>
            <person name="Zifcakova L."/>
            <person name="Wipf D."/>
            <person name="Zambonelli A."/>
            <person name="Paolocci F."/>
            <person name="Nowrousian M."/>
            <person name="Ottonello S."/>
            <person name="Baldrian P."/>
            <person name="Spatafora J.W."/>
            <person name="Henrissat B."/>
            <person name="Nagy L.G."/>
            <person name="Aury J.M."/>
            <person name="Wincker P."/>
            <person name="Grigoriev I.V."/>
            <person name="Bonfante P."/>
            <person name="Martin F.M."/>
        </authorList>
    </citation>
    <scope>NUCLEOTIDE SEQUENCE [LARGE SCALE GENOMIC DNA]</scope>
    <source>
        <strain evidence="1 2">RN42</strain>
    </source>
</reference>
<evidence type="ECO:0000313" key="2">
    <source>
        <dbReference type="Proteomes" id="UP000275078"/>
    </source>
</evidence>
<dbReference type="Proteomes" id="UP000275078">
    <property type="component" value="Unassembled WGS sequence"/>
</dbReference>
<gene>
    <name evidence="1" type="ORF">BJ508DRAFT_328299</name>
</gene>
<dbReference type="AlphaFoldDB" id="A0A3N4I0B1"/>
<sequence>MPEAIVVADFLRYIKTAGSFQYDLEIYPQSCPGIGCFSTTFGIPTASPKNELKLPLAGVGQFLEDNHIKTKGLQFTPECARVRGKEMGILLNKSDAVSAKDEVWLTVHFELNAQAVMIRTWELAAFIEGTHPARIYTEETVDKTDPATGLQQKEKKKGWYGQFGAPAFALYNTDPLGMSIAFYDHNRLIRASFRKELFYDVSWGPCPYSEPAEYARHFRQYGSSITTNTPIWEFMRKSNFLFNGFGTSHIDEVLLGALIPPWIPASTIFRNKTWRERLLQSTSDFFSAARSDEYFRNEPSASSSLFAFDKPPSALQFFYRFIQIFHKRVVLCTDGMVETAKEWKCAIDFIDEDDEGSDTTRWSRWNDSWIPEVRNSKGKVVKTKVWKCKVGSKTAYTIFRLPDAPKRFQPVTKELGETAIPDIGPTSFYFNYKWDLWVAMKLSTLPAKRTRGRPKKETSYRDTHTIGAARRARENALQIEELLDLVPDQIKLMERAKDRKHKTDKHGKHIR</sequence>
<proteinExistence type="predicted"/>
<name>A0A3N4I0B1_ASCIM</name>
<accession>A0A3N4I0B1</accession>
<evidence type="ECO:0000313" key="1">
    <source>
        <dbReference type="EMBL" id="RPA79399.1"/>
    </source>
</evidence>